<dbReference type="Gene3D" id="1.10.260.40">
    <property type="entry name" value="lambda repressor-like DNA-binding domains"/>
    <property type="match status" value="1"/>
</dbReference>
<evidence type="ECO:0000256" key="3">
    <source>
        <dbReference type="ARBA" id="ARBA00023125"/>
    </source>
</evidence>
<evidence type="ECO:0000256" key="1">
    <source>
        <dbReference type="ARBA" id="ARBA00022491"/>
    </source>
</evidence>
<dbReference type="CDD" id="cd01392">
    <property type="entry name" value="HTH_LacI"/>
    <property type="match status" value="1"/>
</dbReference>
<dbReference type="GO" id="GO:0003677">
    <property type="term" value="F:DNA binding"/>
    <property type="evidence" value="ECO:0007669"/>
    <property type="project" value="UniProtKB-KW"/>
</dbReference>
<dbReference type="PROSITE" id="PS50932">
    <property type="entry name" value="HTH_LACI_2"/>
    <property type="match status" value="1"/>
</dbReference>
<dbReference type="RefSeq" id="WP_290401073.1">
    <property type="nucleotide sequence ID" value="NZ_JAUHLN010000004.1"/>
</dbReference>
<dbReference type="CDD" id="cd06267">
    <property type="entry name" value="PBP1_LacI_sugar_binding-like"/>
    <property type="match status" value="1"/>
</dbReference>
<keyword evidence="4" id="KW-0804">Transcription</keyword>
<sequence length="335" mass="37147">MKRNATLKEVAQLANVSTATVSNVINETKYVSDSVKKNVYSAMNALNYVPNTVAKSLRVQESNLIGLIISDISNPFFSHVVRGIEDNLTEFGYNVLLCNTDSDVEKEKKYLKVLLGKRVDGLIVSSSGNADGYLEELGNLDVPVVFLNRYPDPLLSDIVATNNIKGAYTATEHLIQHGYKRIGMITGPQSISTGRDRLIGYKQALDKHLLPIDERLIKEGDFKAESGNRLTKELIKQDFKPDALLISNNFMTLGAYHAIKELGIRVPEDLAIIGYDDPDWAAVSNPSLTAVKQPAYDQGVQAANLICERIKRKDQFKPREIYLDPSLIVRESCGC</sequence>
<organism evidence="6 7">
    <name type="scientific">Fictibacillus terranigra</name>
    <dbReference type="NCBI Taxonomy" id="3058424"/>
    <lineage>
        <taxon>Bacteria</taxon>
        <taxon>Bacillati</taxon>
        <taxon>Bacillota</taxon>
        <taxon>Bacilli</taxon>
        <taxon>Bacillales</taxon>
        <taxon>Fictibacillaceae</taxon>
        <taxon>Fictibacillus</taxon>
    </lineage>
</organism>
<dbReference type="PANTHER" id="PTHR30146">
    <property type="entry name" value="LACI-RELATED TRANSCRIPTIONAL REPRESSOR"/>
    <property type="match status" value="1"/>
</dbReference>
<dbReference type="InterPro" id="IPR000843">
    <property type="entry name" value="HTH_LacI"/>
</dbReference>
<evidence type="ECO:0000256" key="2">
    <source>
        <dbReference type="ARBA" id="ARBA00023015"/>
    </source>
</evidence>
<evidence type="ECO:0000256" key="4">
    <source>
        <dbReference type="ARBA" id="ARBA00023163"/>
    </source>
</evidence>
<keyword evidence="3 6" id="KW-0238">DNA-binding</keyword>
<keyword evidence="7" id="KW-1185">Reference proteome</keyword>
<evidence type="ECO:0000313" key="7">
    <source>
        <dbReference type="Proteomes" id="UP001168694"/>
    </source>
</evidence>
<feature type="domain" description="HTH lacI-type" evidence="5">
    <location>
        <begin position="5"/>
        <end position="59"/>
    </location>
</feature>
<keyword evidence="1" id="KW-0678">Repressor</keyword>
<dbReference type="EMBL" id="JAUHLN010000004">
    <property type="protein sequence ID" value="MDN4074948.1"/>
    <property type="molecule type" value="Genomic_DNA"/>
</dbReference>
<dbReference type="InterPro" id="IPR010982">
    <property type="entry name" value="Lambda_DNA-bd_dom_sf"/>
</dbReference>
<reference evidence="6" key="1">
    <citation type="submission" date="2023-06" db="EMBL/GenBank/DDBJ databases">
        <title>Draft Genome Sequences of Representative Paenibacillus Polymyxa, Bacillus cereus, Fictibacillus sp., and Brevibacillus agri Strains Isolated from Amazonian Dark Earth.</title>
        <authorList>
            <person name="Pellegrinetti T.A."/>
            <person name="Cunha I.C.M."/>
            <person name="Chaves M.G."/>
            <person name="Freitas A.S."/>
            <person name="Silva A.V.R."/>
            <person name="Tsai S.M."/>
            <person name="Mendes L.W."/>
        </authorList>
    </citation>
    <scope>NUCLEOTIDE SEQUENCE</scope>
    <source>
        <strain evidence="6">CENA-BCM004</strain>
    </source>
</reference>
<dbReference type="InterPro" id="IPR028082">
    <property type="entry name" value="Peripla_BP_I"/>
</dbReference>
<dbReference type="Proteomes" id="UP001168694">
    <property type="component" value="Unassembled WGS sequence"/>
</dbReference>
<protein>
    <submittedName>
        <fullName evidence="6">LacI family DNA-binding transcriptional regulator</fullName>
    </submittedName>
</protein>
<proteinExistence type="predicted"/>
<dbReference type="PROSITE" id="PS00356">
    <property type="entry name" value="HTH_LACI_1"/>
    <property type="match status" value="1"/>
</dbReference>
<dbReference type="SMART" id="SM00354">
    <property type="entry name" value="HTH_LACI"/>
    <property type="match status" value="1"/>
</dbReference>
<evidence type="ECO:0000313" key="6">
    <source>
        <dbReference type="EMBL" id="MDN4074948.1"/>
    </source>
</evidence>
<name>A0ABT8EAL5_9BACL</name>
<dbReference type="PANTHER" id="PTHR30146:SF148">
    <property type="entry name" value="HTH-TYPE TRANSCRIPTIONAL REPRESSOR PURR-RELATED"/>
    <property type="match status" value="1"/>
</dbReference>
<keyword evidence="2" id="KW-0805">Transcription regulation</keyword>
<dbReference type="Pfam" id="PF00356">
    <property type="entry name" value="LacI"/>
    <property type="match status" value="1"/>
</dbReference>
<comment type="caution">
    <text evidence="6">The sequence shown here is derived from an EMBL/GenBank/DDBJ whole genome shotgun (WGS) entry which is preliminary data.</text>
</comment>
<dbReference type="Pfam" id="PF00532">
    <property type="entry name" value="Peripla_BP_1"/>
    <property type="match status" value="1"/>
</dbReference>
<dbReference type="SUPFAM" id="SSF53822">
    <property type="entry name" value="Periplasmic binding protein-like I"/>
    <property type="match status" value="1"/>
</dbReference>
<dbReference type="Gene3D" id="3.40.50.2300">
    <property type="match status" value="2"/>
</dbReference>
<accession>A0ABT8EAL5</accession>
<dbReference type="SUPFAM" id="SSF47413">
    <property type="entry name" value="lambda repressor-like DNA-binding domains"/>
    <property type="match status" value="1"/>
</dbReference>
<dbReference type="InterPro" id="IPR001761">
    <property type="entry name" value="Peripla_BP/Lac1_sug-bd_dom"/>
</dbReference>
<gene>
    <name evidence="6" type="ORF">QYF49_18405</name>
</gene>
<evidence type="ECO:0000259" key="5">
    <source>
        <dbReference type="PROSITE" id="PS50932"/>
    </source>
</evidence>